<accession>A0A833JCG2</accession>
<gene>
    <name evidence="1" type="ORF">F8B43_0047</name>
</gene>
<name>A0A833JCG2_9HYPH</name>
<protein>
    <submittedName>
        <fullName evidence="1">Uncharacterized protein</fullName>
    </submittedName>
</protein>
<dbReference type="EMBL" id="WEKV01000001">
    <property type="protein sequence ID" value="KAB7788042.1"/>
    <property type="molecule type" value="Genomic_DNA"/>
</dbReference>
<dbReference type="InterPro" id="IPR049156">
    <property type="entry name" value="Phage_chap_TAC_15-like"/>
</dbReference>
<dbReference type="Pfam" id="PF21822">
    <property type="entry name" value="Phage_TAC_15"/>
    <property type="match status" value="1"/>
</dbReference>
<proteinExistence type="predicted"/>
<dbReference type="AlphaFoldDB" id="A0A833JCG2"/>
<organism evidence="1 2">
    <name type="scientific">Methylorubrum populi</name>
    <dbReference type="NCBI Taxonomy" id="223967"/>
    <lineage>
        <taxon>Bacteria</taxon>
        <taxon>Pseudomonadati</taxon>
        <taxon>Pseudomonadota</taxon>
        <taxon>Alphaproteobacteria</taxon>
        <taxon>Hyphomicrobiales</taxon>
        <taxon>Methylobacteriaceae</taxon>
        <taxon>Methylorubrum</taxon>
    </lineage>
</organism>
<reference evidence="1 2" key="1">
    <citation type="submission" date="2019-10" db="EMBL/GenBank/DDBJ databases">
        <title>Draft Genome Sequence of the Caffeine Degrading Methylotroph Methylorubrum populi PINKEL.</title>
        <authorList>
            <person name="Dawson S.C."/>
            <person name="Zhang X."/>
            <person name="Wright M.E."/>
            <person name="Sharma G."/>
            <person name="Langner J.T."/>
            <person name="Ditty J.L."/>
            <person name="Subuyuj G.A."/>
        </authorList>
    </citation>
    <scope>NUCLEOTIDE SEQUENCE [LARGE SCALE GENOMIC DNA]</scope>
    <source>
        <strain evidence="1 2">Pinkel</strain>
    </source>
</reference>
<comment type="caution">
    <text evidence="1">The sequence shown here is derived from an EMBL/GenBank/DDBJ whole genome shotgun (WGS) entry which is preliminary data.</text>
</comment>
<evidence type="ECO:0000313" key="1">
    <source>
        <dbReference type="EMBL" id="KAB7788042.1"/>
    </source>
</evidence>
<dbReference type="Proteomes" id="UP000469949">
    <property type="component" value="Unassembled WGS sequence"/>
</dbReference>
<dbReference type="RefSeq" id="WP_152275574.1">
    <property type="nucleotide sequence ID" value="NZ_WEKV01000001.1"/>
</dbReference>
<sequence>MTEFVVKGQTYRSKKMNARTQFHVMRRMAPILAPLQAVATGDMSGSLVALAEAIGSLSDDASDYVLDRCLEVVQRKQGEAGWAPVKLDGGPSMFSDIDLMALLQIAANVLRDNYAELFQEGLALQSNGGASL</sequence>
<evidence type="ECO:0000313" key="2">
    <source>
        <dbReference type="Proteomes" id="UP000469949"/>
    </source>
</evidence>